<proteinExistence type="predicted"/>
<organism evidence="2 3">
    <name type="scientific">Penicillium vulpinum</name>
    <dbReference type="NCBI Taxonomy" id="29845"/>
    <lineage>
        <taxon>Eukaryota</taxon>
        <taxon>Fungi</taxon>
        <taxon>Dikarya</taxon>
        <taxon>Ascomycota</taxon>
        <taxon>Pezizomycotina</taxon>
        <taxon>Eurotiomycetes</taxon>
        <taxon>Eurotiomycetidae</taxon>
        <taxon>Eurotiales</taxon>
        <taxon>Aspergillaceae</taxon>
        <taxon>Penicillium</taxon>
    </lineage>
</organism>
<dbReference type="Proteomes" id="UP000191518">
    <property type="component" value="Unassembled WGS sequence"/>
</dbReference>
<evidence type="ECO:0000256" key="1">
    <source>
        <dbReference type="SAM" id="MobiDB-lite"/>
    </source>
</evidence>
<dbReference type="AlphaFoldDB" id="A0A1V6SE73"/>
<evidence type="ECO:0000313" key="2">
    <source>
        <dbReference type="EMBL" id="OQE12024.1"/>
    </source>
</evidence>
<reference evidence="3" key="1">
    <citation type="journal article" date="2017" name="Nat. Microbiol.">
        <title>Global analysis of biosynthetic gene clusters reveals vast potential of secondary metabolite production in Penicillium species.</title>
        <authorList>
            <person name="Nielsen J.C."/>
            <person name="Grijseels S."/>
            <person name="Prigent S."/>
            <person name="Ji B."/>
            <person name="Dainat J."/>
            <person name="Nielsen K.F."/>
            <person name="Frisvad J.C."/>
            <person name="Workman M."/>
            <person name="Nielsen J."/>
        </authorList>
    </citation>
    <scope>NUCLEOTIDE SEQUENCE [LARGE SCALE GENOMIC DNA]</scope>
    <source>
        <strain evidence="3">IBT 29486</strain>
    </source>
</reference>
<name>A0A1V6SE73_9EURO</name>
<feature type="region of interest" description="Disordered" evidence="1">
    <location>
        <begin position="1"/>
        <end position="41"/>
    </location>
</feature>
<dbReference type="EMBL" id="MDYP01000001">
    <property type="protein sequence ID" value="OQE12024.1"/>
    <property type="molecule type" value="Genomic_DNA"/>
</dbReference>
<evidence type="ECO:0000313" key="3">
    <source>
        <dbReference type="Proteomes" id="UP000191518"/>
    </source>
</evidence>
<protein>
    <submittedName>
        <fullName evidence="2">Uncharacterized protein</fullName>
    </submittedName>
</protein>
<keyword evidence="3" id="KW-1185">Reference proteome</keyword>
<feature type="compositionally biased region" description="Polar residues" evidence="1">
    <location>
        <begin position="1"/>
        <end position="11"/>
    </location>
</feature>
<gene>
    <name evidence="2" type="ORF">PENVUL_c001G04941</name>
</gene>
<comment type="caution">
    <text evidence="2">The sequence shown here is derived from an EMBL/GenBank/DDBJ whole genome shotgun (WGS) entry which is preliminary data.</text>
</comment>
<accession>A0A1V6SE73</accession>
<sequence length="41" mass="4228">MKSSLSYPTLSTGATTTITEGAEDSNDTETRGHGRGRGRGA</sequence>